<feature type="transmembrane region" description="Helical" evidence="1">
    <location>
        <begin position="427"/>
        <end position="450"/>
    </location>
</feature>
<keyword evidence="1" id="KW-0472">Membrane</keyword>
<evidence type="ECO:0000256" key="1">
    <source>
        <dbReference type="SAM" id="Phobius"/>
    </source>
</evidence>
<protein>
    <submittedName>
        <fullName evidence="3">NACHT domain-containing protein</fullName>
    </submittedName>
</protein>
<dbReference type="Pfam" id="PF05729">
    <property type="entry name" value="NACHT"/>
    <property type="match status" value="1"/>
</dbReference>
<dbReference type="InterPro" id="IPR027417">
    <property type="entry name" value="P-loop_NTPase"/>
</dbReference>
<name>A0ABU2TF79_9ACTN</name>
<evidence type="ECO:0000313" key="3">
    <source>
        <dbReference type="EMBL" id="MDT0459579.1"/>
    </source>
</evidence>
<feature type="transmembrane region" description="Helical" evidence="1">
    <location>
        <begin position="484"/>
        <end position="512"/>
    </location>
</feature>
<feature type="transmembrane region" description="Helical" evidence="1">
    <location>
        <begin position="400"/>
        <end position="421"/>
    </location>
</feature>
<evidence type="ECO:0000259" key="2">
    <source>
        <dbReference type="PROSITE" id="PS50837"/>
    </source>
</evidence>
<gene>
    <name evidence="3" type="ORF">RM550_28345</name>
</gene>
<keyword evidence="1" id="KW-1133">Transmembrane helix</keyword>
<feature type="transmembrane region" description="Helical" evidence="1">
    <location>
        <begin position="524"/>
        <end position="548"/>
    </location>
</feature>
<feature type="domain" description="NACHT" evidence="2">
    <location>
        <begin position="108"/>
        <end position="207"/>
    </location>
</feature>
<organism evidence="3 4">
    <name type="scientific">Streptomyces mooreae</name>
    <dbReference type="NCBI Taxonomy" id="3075523"/>
    <lineage>
        <taxon>Bacteria</taxon>
        <taxon>Bacillati</taxon>
        <taxon>Actinomycetota</taxon>
        <taxon>Actinomycetes</taxon>
        <taxon>Kitasatosporales</taxon>
        <taxon>Streptomycetaceae</taxon>
        <taxon>Streptomyces</taxon>
    </lineage>
</organism>
<dbReference type="Proteomes" id="UP001180551">
    <property type="component" value="Unassembled WGS sequence"/>
</dbReference>
<feature type="transmembrane region" description="Helical" evidence="1">
    <location>
        <begin position="609"/>
        <end position="631"/>
    </location>
</feature>
<evidence type="ECO:0000313" key="4">
    <source>
        <dbReference type="Proteomes" id="UP001180551"/>
    </source>
</evidence>
<keyword evidence="1" id="KW-0812">Transmembrane</keyword>
<sequence length="688" mass="73964">MAGDNHAPIYTGDGVTVVSGAGRPPVTSAENLHTLRQRVLADLGQDQVQQQLRSGHPLPVHCRAAPEELTGRRNGARETSAALADASPLDLAGPLRNIAAVYEEERRSRLLVLGRAGSGKTILVRRFAQAWLEDADWTDKAPVPVVFSPGSWDPNATSLRDWLIDRLERDHPFLARRVPHERTWAARLIVTGQVLVILDGFDEMAEDHYPPALRQLGACNLPLLLTSRHEALSGVKPGEGLFPGIELTDLTFDDCCARLDASAGWAPVLDRLSSHGGEPAAARLATVLTTPLMLTMAEAFHASGGDPHCLLKLAESSSQEALEKRLLDSFVPRTYDPLLNLSVPKRRRWSAERAGHWLGYLATHLKKQQADAQKSGPHLIGTQDIEWWQLGTTMSLPARMVVSGVLCGLVSGAAVALTLALMSNPPAALPTMFLNMLAIGLAFGLVHGFASKLKVGGAFKPSRMQIRVRGESRRVRSRRVRESFLPRVGVGLAGGLVFGIVLGGGFAVYAMLLSYPWLVAAVLFGNWLVAGPLIGLAAGVIVALAAWLETDAKPEESVSATDLLRTNRTIVLVQVGVVGLVLGLGYGIAVTHFNGFALGLPSGIGAGLAAASGVGTLTAWGRWVVLVRLWLPLSGRLPWRVNAFLDDARARGVLRQAGAVYQFRHARLRDRLAEAQRPHGQPTEGGSR</sequence>
<dbReference type="InterPro" id="IPR007111">
    <property type="entry name" value="NACHT_NTPase"/>
</dbReference>
<dbReference type="SUPFAM" id="SSF52540">
    <property type="entry name" value="P-loop containing nucleoside triphosphate hydrolases"/>
    <property type="match status" value="1"/>
</dbReference>
<dbReference type="PROSITE" id="PS50837">
    <property type="entry name" value="NACHT"/>
    <property type="match status" value="1"/>
</dbReference>
<keyword evidence="4" id="KW-1185">Reference proteome</keyword>
<dbReference type="RefSeq" id="WP_311626595.1">
    <property type="nucleotide sequence ID" value="NZ_JAVRFE010000047.1"/>
</dbReference>
<accession>A0ABU2TF79</accession>
<feature type="transmembrane region" description="Helical" evidence="1">
    <location>
        <begin position="569"/>
        <end position="589"/>
    </location>
</feature>
<proteinExistence type="predicted"/>
<reference evidence="3" key="1">
    <citation type="submission" date="2024-05" db="EMBL/GenBank/DDBJ databases">
        <title>30 novel species of actinomycetes from the DSMZ collection.</title>
        <authorList>
            <person name="Nouioui I."/>
        </authorList>
    </citation>
    <scope>NUCLEOTIDE SEQUENCE</scope>
    <source>
        <strain evidence="3">DSM 41527</strain>
    </source>
</reference>
<dbReference type="Gene3D" id="3.40.50.300">
    <property type="entry name" value="P-loop containing nucleotide triphosphate hydrolases"/>
    <property type="match status" value="1"/>
</dbReference>
<dbReference type="EMBL" id="JAVRFE010000047">
    <property type="protein sequence ID" value="MDT0459579.1"/>
    <property type="molecule type" value="Genomic_DNA"/>
</dbReference>
<comment type="caution">
    <text evidence="3">The sequence shown here is derived from an EMBL/GenBank/DDBJ whole genome shotgun (WGS) entry which is preliminary data.</text>
</comment>